<organism evidence="1">
    <name type="scientific">Oryza meridionalis</name>
    <dbReference type="NCBI Taxonomy" id="40149"/>
    <lineage>
        <taxon>Eukaryota</taxon>
        <taxon>Viridiplantae</taxon>
        <taxon>Streptophyta</taxon>
        <taxon>Embryophyta</taxon>
        <taxon>Tracheophyta</taxon>
        <taxon>Spermatophyta</taxon>
        <taxon>Magnoliopsida</taxon>
        <taxon>Liliopsida</taxon>
        <taxon>Poales</taxon>
        <taxon>Poaceae</taxon>
        <taxon>BOP clade</taxon>
        <taxon>Oryzoideae</taxon>
        <taxon>Oryzeae</taxon>
        <taxon>Oryzinae</taxon>
        <taxon>Oryza</taxon>
    </lineage>
</organism>
<dbReference type="Gramene" id="OMERI10G04830.2">
    <property type="protein sequence ID" value="OMERI10G04830.2"/>
    <property type="gene ID" value="OMERI10G04830"/>
</dbReference>
<proteinExistence type="predicted"/>
<sequence>MCLPGSLGRRRAAPSPPLAIPCRSHLSRVRRRAGVAVDRRRLLARARRRTVVLKPSCFKASTVRLAFKTSPLTIYLLD</sequence>
<protein>
    <submittedName>
        <fullName evidence="1">Uncharacterized protein</fullName>
    </submittedName>
</protein>
<dbReference type="EnsemblPlants" id="OMERI10G04830.2">
    <property type="protein sequence ID" value="OMERI10G04830.2"/>
    <property type="gene ID" value="OMERI10G04830"/>
</dbReference>
<reference evidence="1" key="1">
    <citation type="submission" date="2015-04" db="UniProtKB">
        <authorList>
            <consortium name="EnsemblPlants"/>
        </authorList>
    </citation>
    <scope>IDENTIFICATION</scope>
</reference>
<dbReference type="Proteomes" id="UP000008021">
    <property type="component" value="Chromosome 10"/>
</dbReference>
<keyword evidence="2" id="KW-1185">Reference proteome</keyword>
<reference evidence="1" key="2">
    <citation type="submission" date="2018-05" db="EMBL/GenBank/DDBJ databases">
        <title>OmerRS3 (Oryza meridionalis Reference Sequence Version 3).</title>
        <authorList>
            <person name="Zhang J."/>
            <person name="Kudrna D."/>
            <person name="Lee S."/>
            <person name="Talag J."/>
            <person name="Welchert J."/>
            <person name="Wing R.A."/>
        </authorList>
    </citation>
    <scope>NUCLEOTIDE SEQUENCE [LARGE SCALE GENOMIC DNA]</scope>
    <source>
        <strain evidence="1">cv. OR44</strain>
    </source>
</reference>
<accession>A0A0E0EWV2</accession>
<evidence type="ECO:0000313" key="2">
    <source>
        <dbReference type="Proteomes" id="UP000008021"/>
    </source>
</evidence>
<name>A0A0E0EWV2_9ORYZ</name>
<dbReference type="AlphaFoldDB" id="A0A0E0EWV2"/>
<evidence type="ECO:0000313" key="1">
    <source>
        <dbReference type="EnsemblPlants" id="OMERI10G04830.2"/>
    </source>
</evidence>